<organism evidence="2 3">
    <name type="scientific">Pythium insidiosum</name>
    <name type="common">Pythiosis disease agent</name>
    <dbReference type="NCBI Taxonomy" id="114742"/>
    <lineage>
        <taxon>Eukaryota</taxon>
        <taxon>Sar</taxon>
        <taxon>Stramenopiles</taxon>
        <taxon>Oomycota</taxon>
        <taxon>Peronosporomycetes</taxon>
        <taxon>Pythiales</taxon>
        <taxon>Pythiaceae</taxon>
        <taxon>Pythium</taxon>
    </lineage>
</organism>
<sequence length="82" mass="8948">MTGGMSPESTREAGDQDAGMATSGEVDMGGPPSSSTASSATCFAMMVTEEEEVIVREDGEDSDIGDYYWMRMIKFIHRVEVW</sequence>
<dbReference type="EMBL" id="JAKCXM010004745">
    <property type="protein sequence ID" value="KAJ0389140.1"/>
    <property type="molecule type" value="Genomic_DNA"/>
</dbReference>
<dbReference type="Proteomes" id="UP001209570">
    <property type="component" value="Unassembled WGS sequence"/>
</dbReference>
<comment type="caution">
    <text evidence="2">The sequence shown here is derived from an EMBL/GenBank/DDBJ whole genome shotgun (WGS) entry which is preliminary data.</text>
</comment>
<accession>A0AAD5Q3X3</accession>
<keyword evidence="3" id="KW-1185">Reference proteome</keyword>
<gene>
    <name evidence="2" type="ORF">P43SY_011206</name>
</gene>
<evidence type="ECO:0000313" key="3">
    <source>
        <dbReference type="Proteomes" id="UP001209570"/>
    </source>
</evidence>
<protein>
    <submittedName>
        <fullName evidence="2">Uncharacterized protein</fullName>
    </submittedName>
</protein>
<reference evidence="2" key="1">
    <citation type="submission" date="2021-12" db="EMBL/GenBank/DDBJ databases">
        <title>Prjna785345.</title>
        <authorList>
            <person name="Rujirawat T."/>
            <person name="Krajaejun T."/>
        </authorList>
    </citation>
    <scope>NUCLEOTIDE SEQUENCE</scope>
    <source>
        <strain evidence="2">Pi057C3</strain>
    </source>
</reference>
<feature type="compositionally biased region" description="Low complexity" evidence="1">
    <location>
        <begin position="29"/>
        <end position="41"/>
    </location>
</feature>
<proteinExistence type="predicted"/>
<name>A0AAD5Q3X3_PYTIN</name>
<evidence type="ECO:0000313" key="2">
    <source>
        <dbReference type="EMBL" id="KAJ0389140.1"/>
    </source>
</evidence>
<evidence type="ECO:0000256" key="1">
    <source>
        <dbReference type="SAM" id="MobiDB-lite"/>
    </source>
</evidence>
<feature type="region of interest" description="Disordered" evidence="1">
    <location>
        <begin position="1"/>
        <end position="41"/>
    </location>
</feature>
<dbReference type="AlphaFoldDB" id="A0AAD5Q3X3"/>